<dbReference type="PANTHER" id="PTHR34606:SF15">
    <property type="entry name" value="BON DOMAIN-CONTAINING PROTEIN"/>
    <property type="match status" value="1"/>
</dbReference>
<name>A0A848EHG4_9PROT</name>
<dbReference type="SMART" id="SM00749">
    <property type="entry name" value="BON"/>
    <property type="match status" value="1"/>
</dbReference>
<dbReference type="InterPro" id="IPR007055">
    <property type="entry name" value="BON_dom"/>
</dbReference>
<dbReference type="RefSeq" id="WP_170055093.1">
    <property type="nucleotide sequence ID" value="NZ_JABBKX010000005.1"/>
</dbReference>
<dbReference type="InterPro" id="IPR014004">
    <property type="entry name" value="Transpt-assoc_nodulatn_dom_bac"/>
</dbReference>
<evidence type="ECO:0000259" key="2">
    <source>
        <dbReference type="PROSITE" id="PS50914"/>
    </source>
</evidence>
<dbReference type="PANTHER" id="PTHR34606">
    <property type="entry name" value="BON DOMAIN-CONTAINING PROTEIN"/>
    <property type="match status" value="1"/>
</dbReference>
<comment type="caution">
    <text evidence="3">The sequence shown here is derived from an EMBL/GenBank/DDBJ whole genome shotgun (WGS) entry which is preliminary data.</text>
</comment>
<organism evidence="3 4">
    <name type="scientific">Neoroseomonas marina</name>
    <dbReference type="NCBI Taxonomy" id="1232220"/>
    <lineage>
        <taxon>Bacteria</taxon>
        <taxon>Pseudomonadati</taxon>
        <taxon>Pseudomonadota</taxon>
        <taxon>Alphaproteobacteria</taxon>
        <taxon>Acetobacterales</taxon>
        <taxon>Acetobacteraceae</taxon>
        <taxon>Neoroseomonas</taxon>
    </lineage>
</organism>
<evidence type="ECO:0000313" key="3">
    <source>
        <dbReference type="EMBL" id="NMJ42828.1"/>
    </source>
</evidence>
<sequence>MPQRGRYEDHESGRAYRYGRDRDDAGRDRQDYGRSYYGGGGDRYGVDRPDGDTFGRRSRDDRPDYGRSDDDRYPSPEADFARSDWARRDKPGRERDEYRDEDWPSALTQDRIGVGQQDPFSAGQAEGPHRGKGPRGYSRNDEQIREDVCSRLADDSNLDATDIEVEVKDGEVTLAGNVRERGDKRRAEDIADAASGVKHVQNNLRLKPAGSGGEEDGSEKTSGTTQMRAGKRT</sequence>
<dbReference type="Proteomes" id="UP000548582">
    <property type="component" value="Unassembled WGS sequence"/>
</dbReference>
<evidence type="ECO:0000256" key="1">
    <source>
        <dbReference type="SAM" id="MobiDB-lite"/>
    </source>
</evidence>
<protein>
    <submittedName>
        <fullName evidence="3">BON domain-containing protein</fullName>
    </submittedName>
</protein>
<accession>A0A848EHG4</accession>
<feature type="compositionally biased region" description="Basic and acidic residues" evidence="1">
    <location>
        <begin position="1"/>
        <end position="32"/>
    </location>
</feature>
<proteinExistence type="predicted"/>
<evidence type="ECO:0000313" key="4">
    <source>
        <dbReference type="Proteomes" id="UP000548582"/>
    </source>
</evidence>
<gene>
    <name evidence="3" type="ORF">GWK16_16400</name>
</gene>
<dbReference type="EMBL" id="JABBKX010000005">
    <property type="protein sequence ID" value="NMJ42828.1"/>
    <property type="molecule type" value="Genomic_DNA"/>
</dbReference>
<feature type="compositionally biased region" description="Basic and acidic residues" evidence="1">
    <location>
        <begin position="44"/>
        <end position="102"/>
    </location>
</feature>
<feature type="domain" description="BON" evidence="2">
    <location>
        <begin position="140"/>
        <end position="208"/>
    </location>
</feature>
<feature type="region of interest" description="Disordered" evidence="1">
    <location>
        <begin position="205"/>
        <end position="233"/>
    </location>
</feature>
<dbReference type="AlphaFoldDB" id="A0A848EHG4"/>
<dbReference type="InterPro" id="IPR051686">
    <property type="entry name" value="Lipoprotein_DolP"/>
</dbReference>
<feature type="region of interest" description="Disordered" evidence="1">
    <location>
        <begin position="1"/>
        <end position="145"/>
    </location>
</feature>
<dbReference type="Gene3D" id="3.30.1340.30">
    <property type="match status" value="1"/>
</dbReference>
<reference evidence="3 4" key="1">
    <citation type="submission" date="2020-03" db="EMBL/GenBank/DDBJ databases">
        <authorList>
            <person name="Sun Q."/>
        </authorList>
    </citation>
    <scope>NUCLEOTIDE SEQUENCE [LARGE SCALE GENOMIC DNA]</scope>
    <source>
        <strain evidence="3 4">JC162</strain>
    </source>
</reference>
<keyword evidence="4" id="KW-1185">Reference proteome</keyword>
<dbReference type="PROSITE" id="PS50914">
    <property type="entry name" value="BON"/>
    <property type="match status" value="1"/>
</dbReference>
<dbReference type="Pfam" id="PF04972">
    <property type="entry name" value="BON"/>
    <property type="match status" value="1"/>
</dbReference>